<evidence type="ECO:0000313" key="3">
    <source>
        <dbReference type="Proteomes" id="UP000034163"/>
    </source>
</evidence>
<accession>A0A0G0WR32</accession>
<evidence type="ECO:0000313" key="2">
    <source>
        <dbReference type="EMBL" id="KKS14532.1"/>
    </source>
</evidence>
<organism evidence="2 3">
    <name type="scientific">candidate division WWE3 bacterium GW2011_GWB1_41_6</name>
    <dbReference type="NCBI Taxonomy" id="1619112"/>
    <lineage>
        <taxon>Bacteria</taxon>
        <taxon>Katanobacteria</taxon>
    </lineage>
</organism>
<feature type="transmembrane region" description="Helical" evidence="1">
    <location>
        <begin position="20"/>
        <end position="40"/>
    </location>
</feature>
<keyword evidence="1" id="KW-1133">Transmembrane helix</keyword>
<dbReference type="Proteomes" id="UP000034163">
    <property type="component" value="Unassembled WGS sequence"/>
</dbReference>
<evidence type="ECO:0000256" key="1">
    <source>
        <dbReference type="SAM" id="Phobius"/>
    </source>
</evidence>
<gene>
    <name evidence="2" type="ORF">UU72_C0043G0011</name>
</gene>
<protein>
    <recommendedName>
        <fullName evidence="4">Type 4 fimbrial biogenesis protein PilX N-terminal domain-containing protein</fullName>
    </recommendedName>
</protein>
<evidence type="ECO:0008006" key="4">
    <source>
        <dbReference type="Google" id="ProtNLM"/>
    </source>
</evidence>
<dbReference type="EMBL" id="LCBS01000043">
    <property type="protein sequence ID" value="KKS14532.1"/>
    <property type="molecule type" value="Genomic_DNA"/>
</dbReference>
<keyword evidence="1" id="KW-0812">Transmembrane</keyword>
<comment type="caution">
    <text evidence="2">The sequence shown here is derived from an EMBL/GenBank/DDBJ whole genome shotgun (WGS) entry which is preliminary data.</text>
</comment>
<proteinExistence type="predicted"/>
<sequence length="131" mass="14326">MKFMKNNTVYNQKGFSAVTMIVFVVIAMTITFAATTVIMINSLATSKVERGIVAADLAESGLENAIIRFLRDPFNYNGETINTSDGSIIITVSGDRKSITSTGRTGKHQRTLTIGIDYTTSMAISSWKEVF</sequence>
<keyword evidence="1" id="KW-0472">Membrane</keyword>
<reference evidence="2 3" key="1">
    <citation type="journal article" date="2015" name="Nature">
        <title>rRNA introns, odd ribosomes, and small enigmatic genomes across a large radiation of phyla.</title>
        <authorList>
            <person name="Brown C.T."/>
            <person name="Hug L.A."/>
            <person name="Thomas B.C."/>
            <person name="Sharon I."/>
            <person name="Castelle C.J."/>
            <person name="Singh A."/>
            <person name="Wilkins M.J."/>
            <person name="Williams K.H."/>
            <person name="Banfield J.F."/>
        </authorList>
    </citation>
    <scope>NUCLEOTIDE SEQUENCE [LARGE SCALE GENOMIC DNA]</scope>
</reference>
<name>A0A0G0WR32_UNCKA</name>
<dbReference type="AlphaFoldDB" id="A0A0G0WR32"/>